<evidence type="ECO:0000256" key="3">
    <source>
        <dbReference type="ARBA" id="ARBA00023082"/>
    </source>
</evidence>
<dbReference type="InterPro" id="IPR013325">
    <property type="entry name" value="RNA_pol_sigma_r2"/>
</dbReference>
<keyword evidence="3" id="KW-0731">Sigma factor</keyword>
<proteinExistence type="inferred from homology"/>
<dbReference type="Gene3D" id="1.10.10.10">
    <property type="entry name" value="Winged helix-like DNA-binding domain superfamily/Winged helix DNA-binding domain"/>
    <property type="match status" value="1"/>
</dbReference>
<accession>A0A3B0TL65</accession>
<sequence length="183" mass="20191">MIALNQRPKRSDDLLSQWGEGLRDSSDLIRQFVARDYGKVVAAVGAATGDRDAAEDGVQTALLKVIRDNHKPDQLAAWVTVVAINEVRQVHRRRKTEQRVTEQPTDTTTRPIEGIAAATDLRSAVAELPDRQREIVLMFYYLDTSVADIAAAMQISSGTVKTQLHRARAAMATRLGIQEQGVT</sequence>
<evidence type="ECO:0000256" key="1">
    <source>
        <dbReference type="ARBA" id="ARBA00010641"/>
    </source>
</evidence>
<gene>
    <name evidence="6" type="ORF">MNBD_ACTINO02-308</name>
</gene>
<feature type="domain" description="RNA polymerase sigma factor 70 region 4 type 2" evidence="5">
    <location>
        <begin position="120"/>
        <end position="171"/>
    </location>
</feature>
<dbReference type="AlphaFoldDB" id="A0A3B0TL65"/>
<dbReference type="SUPFAM" id="SSF88659">
    <property type="entry name" value="Sigma3 and sigma4 domains of RNA polymerase sigma factors"/>
    <property type="match status" value="1"/>
</dbReference>
<dbReference type="NCBIfam" id="TIGR02937">
    <property type="entry name" value="sigma70-ECF"/>
    <property type="match status" value="1"/>
</dbReference>
<evidence type="ECO:0000259" key="5">
    <source>
        <dbReference type="Pfam" id="PF08281"/>
    </source>
</evidence>
<name>A0A3B0TL65_9ZZZZ</name>
<dbReference type="PANTHER" id="PTHR43133:SF51">
    <property type="entry name" value="RNA POLYMERASE SIGMA FACTOR"/>
    <property type="match status" value="1"/>
</dbReference>
<keyword evidence="2" id="KW-0805">Transcription regulation</keyword>
<dbReference type="CDD" id="cd06171">
    <property type="entry name" value="Sigma70_r4"/>
    <property type="match status" value="1"/>
</dbReference>
<evidence type="ECO:0000256" key="2">
    <source>
        <dbReference type="ARBA" id="ARBA00023015"/>
    </source>
</evidence>
<evidence type="ECO:0000256" key="4">
    <source>
        <dbReference type="ARBA" id="ARBA00023163"/>
    </source>
</evidence>
<reference evidence="6" key="1">
    <citation type="submission" date="2018-06" db="EMBL/GenBank/DDBJ databases">
        <authorList>
            <person name="Zhirakovskaya E."/>
        </authorList>
    </citation>
    <scope>NUCLEOTIDE SEQUENCE</scope>
</reference>
<organism evidence="6">
    <name type="scientific">hydrothermal vent metagenome</name>
    <dbReference type="NCBI Taxonomy" id="652676"/>
    <lineage>
        <taxon>unclassified sequences</taxon>
        <taxon>metagenomes</taxon>
        <taxon>ecological metagenomes</taxon>
    </lineage>
</organism>
<comment type="similarity">
    <text evidence="1">Belongs to the sigma-70 factor family. ECF subfamily.</text>
</comment>
<dbReference type="Gene3D" id="1.10.1740.10">
    <property type="match status" value="1"/>
</dbReference>
<dbReference type="InterPro" id="IPR013324">
    <property type="entry name" value="RNA_pol_sigma_r3/r4-like"/>
</dbReference>
<dbReference type="InterPro" id="IPR013249">
    <property type="entry name" value="RNA_pol_sigma70_r4_t2"/>
</dbReference>
<dbReference type="EMBL" id="UOEK01000571">
    <property type="protein sequence ID" value="VAW09394.1"/>
    <property type="molecule type" value="Genomic_DNA"/>
</dbReference>
<dbReference type="GO" id="GO:0016987">
    <property type="term" value="F:sigma factor activity"/>
    <property type="evidence" value="ECO:0007669"/>
    <property type="project" value="UniProtKB-KW"/>
</dbReference>
<dbReference type="Pfam" id="PF08281">
    <property type="entry name" value="Sigma70_r4_2"/>
    <property type="match status" value="1"/>
</dbReference>
<protein>
    <submittedName>
        <fullName evidence="6">RNA polymerase ECF-type sigma factor</fullName>
    </submittedName>
</protein>
<dbReference type="SUPFAM" id="SSF88946">
    <property type="entry name" value="Sigma2 domain of RNA polymerase sigma factors"/>
    <property type="match status" value="1"/>
</dbReference>
<dbReference type="GO" id="GO:0006352">
    <property type="term" value="P:DNA-templated transcription initiation"/>
    <property type="evidence" value="ECO:0007669"/>
    <property type="project" value="InterPro"/>
</dbReference>
<dbReference type="InterPro" id="IPR014284">
    <property type="entry name" value="RNA_pol_sigma-70_dom"/>
</dbReference>
<dbReference type="InterPro" id="IPR036388">
    <property type="entry name" value="WH-like_DNA-bd_sf"/>
</dbReference>
<dbReference type="PANTHER" id="PTHR43133">
    <property type="entry name" value="RNA POLYMERASE ECF-TYPE SIGMA FACTO"/>
    <property type="match status" value="1"/>
</dbReference>
<evidence type="ECO:0000313" key="6">
    <source>
        <dbReference type="EMBL" id="VAW09394.1"/>
    </source>
</evidence>
<keyword evidence="4" id="KW-0804">Transcription</keyword>
<dbReference type="InterPro" id="IPR039425">
    <property type="entry name" value="RNA_pol_sigma-70-like"/>
</dbReference>
<dbReference type="GO" id="GO:0003677">
    <property type="term" value="F:DNA binding"/>
    <property type="evidence" value="ECO:0007669"/>
    <property type="project" value="InterPro"/>
</dbReference>